<dbReference type="InterPro" id="IPR045254">
    <property type="entry name" value="Nit1/2_C-N_Hydrolase"/>
</dbReference>
<dbReference type="PANTHER" id="PTHR23088">
    <property type="entry name" value="NITRILASE-RELATED"/>
    <property type="match status" value="1"/>
</dbReference>
<dbReference type="PROSITE" id="PS01227">
    <property type="entry name" value="UPF0012"/>
    <property type="match status" value="1"/>
</dbReference>
<dbReference type="Proteomes" id="UP000425960">
    <property type="component" value="Chromosome"/>
</dbReference>
<dbReference type="PROSITE" id="PS50263">
    <property type="entry name" value="CN_HYDROLASE"/>
    <property type="match status" value="1"/>
</dbReference>
<dbReference type="GO" id="GO:0016811">
    <property type="term" value="F:hydrolase activity, acting on carbon-nitrogen (but not peptide) bonds, in linear amides"/>
    <property type="evidence" value="ECO:0007669"/>
    <property type="project" value="InterPro"/>
</dbReference>
<dbReference type="CDD" id="cd07572">
    <property type="entry name" value="nit"/>
    <property type="match status" value="1"/>
</dbReference>
<sequence length="269" mass="29672">MERFVAAAIQLNSKDNVAENLTVIKELVDAATGDGAKLIVLPEYANYLADENKLEHAETLDGPTMATYRELARTNGIYLNCGSFLEKSNDPKRSYNTSVLISPNGEIIDIYRKIHLFDVSIDHQVNDKESDSIVAGDKSVVARTPLLNIGLTICYDLRFPELFQALTDKGANLIAAPAAFTLFTGKDHWEPLLRARAIENEVFVIAAGQWGVHPENKSCFGNSMIIDPWGTVMAKASEGVGFITAPIDLKLQAKVRAQIPNLQNRRHFS</sequence>
<dbReference type="InterPro" id="IPR003010">
    <property type="entry name" value="C-N_Hydrolase"/>
</dbReference>
<dbReference type="InterPro" id="IPR001110">
    <property type="entry name" value="UPF0012_CS"/>
</dbReference>
<protein>
    <submittedName>
        <fullName evidence="4">Carbon-nitrogen hydrolase</fullName>
    </submittedName>
</protein>
<dbReference type="Pfam" id="PF00795">
    <property type="entry name" value="CN_hydrolase"/>
    <property type="match status" value="1"/>
</dbReference>
<evidence type="ECO:0000259" key="3">
    <source>
        <dbReference type="PROSITE" id="PS50263"/>
    </source>
</evidence>
<feature type="domain" description="CN hydrolase" evidence="3">
    <location>
        <begin position="4"/>
        <end position="249"/>
    </location>
</feature>
<dbReference type="PANTHER" id="PTHR23088:SF27">
    <property type="entry name" value="DEAMINATED GLUTATHIONE AMIDASE"/>
    <property type="match status" value="1"/>
</dbReference>
<dbReference type="Gene3D" id="3.60.110.10">
    <property type="entry name" value="Carbon-nitrogen hydrolase"/>
    <property type="match status" value="1"/>
</dbReference>
<evidence type="ECO:0000313" key="5">
    <source>
        <dbReference type="Proteomes" id="UP000425960"/>
    </source>
</evidence>
<dbReference type="EMBL" id="AP021876">
    <property type="protein sequence ID" value="BBO84777.1"/>
    <property type="molecule type" value="Genomic_DNA"/>
</dbReference>
<dbReference type="InterPro" id="IPR036526">
    <property type="entry name" value="C-N_Hydrolase_sf"/>
</dbReference>
<evidence type="ECO:0000256" key="2">
    <source>
        <dbReference type="ARBA" id="ARBA00022801"/>
    </source>
</evidence>
<organism evidence="4 5">
    <name type="scientific">Desulfosarcina ovata subsp. sediminis</name>
    <dbReference type="NCBI Taxonomy" id="885957"/>
    <lineage>
        <taxon>Bacteria</taxon>
        <taxon>Pseudomonadati</taxon>
        <taxon>Thermodesulfobacteriota</taxon>
        <taxon>Desulfobacteria</taxon>
        <taxon>Desulfobacterales</taxon>
        <taxon>Desulfosarcinaceae</taxon>
        <taxon>Desulfosarcina</taxon>
    </lineage>
</organism>
<comment type="similarity">
    <text evidence="1">Belongs to the carbon-nitrogen hydrolase superfamily. NIT1/NIT2 family.</text>
</comment>
<dbReference type="AlphaFoldDB" id="A0A5K7ZWY2"/>
<dbReference type="KEGG" id="dov:DSCO28_53430"/>
<dbReference type="RefSeq" id="WP_155324592.1">
    <property type="nucleotide sequence ID" value="NZ_AP021876.1"/>
</dbReference>
<keyword evidence="2 4" id="KW-0378">Hydrolase</keyword>
<name>A0A5K7ZWY2_9BACT</name>
<accession>A0A5K7ZWY2</accession>
<dbReference type="SUPFAM" id="SSF56317">
    <property type="entry name" value="Carbon-nitrogen hydrolase"/>
    <property type="match status" value="1"/>
</dbReference>
<reference evidence="4 5" key="1">
    <citation type="submission" date="2019-11" db="EMBL/GenBank/DDBJ databases">
        <title>Comparative genomics of hydrocarbon-degrading Desulfosarcina strains.</title>
        <authorList>
            <person name="Watanabe M."/>
            <person name="Kojima H."/>
            <person name="Fukui M."/>
        </authorList>
    </citation>
    <scope>NUCLEOTIDE SEQUENCE [LARGE SCALE GENOMIC DNA]</scope>
    <source>
        <strain evidence="4 5">28bB2T</strain>
    </source>
</reference>
<evidence type="ECO:0000313" key="4">
    <source>
        <dbReference type="EMBL" id="BBO84777.1"/>
    </source>
</evidence>
<proteinExistence type="inferred from homology"/>
<gene>
    <name evidence="4" type="ORF">DSCO28_53430</name>
</gene>
<evidence type="ECO:0000256" key="1">
    <source>
        <dbReference type="ARBA" id="ARBA00010613"/>
    </source>
</evidence>